<gene>
    <name evidence="8" type="ORF">PBRASI_LOCUS3911</name>
</gene>
<dbReference type="Proteomes" id="UP000789739">
    <property type="component" value="Unassembled WGS sequence"/>
</dbReference>
<organism evidence="8 9">
    <name type="scientific">Paraglomus brasilianum</name>
    <dbReference type="NCBI Taxonomy" id="144538"/>
    <lineage>
        <taxon>Eukaryota</taxon>
        <taxon>Fungi</taxon>
        <taxon>Fungi incertae sedis</taxon>
        <taxon>Mucoromycota</taxon>
        <taxon>Glomeromycotina</taxon>
        <taxon>Glomeromycetes</taxon>
        <taxon>Paraglomerales</taxon>
        <taxon>Paraglomeraceae</taxon>
        <taxon>Paraglomus</taxon>
    </lineage>
</organism>
<dbReference type="FunFam" id="3.30.1360.10:FF:000006">
    <property type="entry name" value="DNA-directed RNA polymerases I and III subunit RPAC2"/>
    <property type="match status" value="1"/>
</dbReference>
<keyword evidence="3" id="KW-0240">DNA-directed RNA polymerase</keyword>
<evidence type="ECO:0000256" key="5">
    <source>
        <dbReference type="ARBA" id="ARBA00023242"/>
    </source>
</evidence>
<dbReference type="GO" id="GO:0006383">
    <property type="term" value="P:transcription by RNA polymerase III"/>
    <property type="evidence" value="ECO:0007669"/>
    <property type="project" value="TreeGrafter"/>
</dbReference>
<protein>
    <recommendedName>
        <fullName evidence="2">DNA-directed RNA polymerases I and III subunit RPAC2</fullName>
    </recommendedName>
</protein>
<feature type="domain" description="DNA-directed RNA polymerase RBP11-like dimerisation" evidence="7">
    <location>
        <begin position="213"/>
        <end position="285"/>
    </location>
</feature>
<evidence type="ECO:0000256" key="4">
    <source>
        <dbReference type="ARBA" id="ARBA00023163"/>
    </source>
</evidence>
<dbReference type="InterPro" id="IPR033898">
    <property type="entry name" value="RNAP_AC19"/>
</dbReference>
<dbReference type="GO" id="GO:0006362">
    <property type="term" value="P:transcription elongation by RNA polymerase I"/>
    <property type="evidence" value="ECO:0007669"/>
    <property type="project" value="TreeGrafter"/>
</dbReference>
<evidence type="ECO:0000313" key="9">
    <source>
        <dbReference type="Proteomes" id="UP000789739"/>
    </source>
</evidence>
<keyword evidence="9" id="KW-1185">Reference proteome</keyword>
<keyword evidence="4" id="KW-0804">Transcription</keyword>
<dbReference type="GO" id="GO:0003899">
    <property type="term" value="F:DNA-directed RNA polymerase activity"/>
    <property type="evidence" value="ECO:0007669"/>
    <property type="project" value="InterPro"/>
</dbReference>
<dbReference type="Gene3D" id="3.30.1360.10">
    <property type="entry name" value="RNA polymerase, RBP11-like subunit"/>
    <property type="match status" value="1"/>
</dbReference>
<dbReference type="CDD" id="cd07029">
    <property type="entry name" value="RNAP_I_III_AC19"/>
    <property type="match status" value="1"/>
</dbReference>
<evidence type="ECO:0000256" key="2">
    <source>
        <dbReference type="ARBA" id="ARBA00022079"/>
    </source>
</evidence>
<dbReference type="PANTHER" id="PTHR13946">
    <property type="entry name" value="DNA-DIRECTED RNA POLYMERASE I,II,III"/>
    <property type="match status" value="1"/>
</dbReference>
<dbReference type="PANTHER" id="PTHR13946:SF28">
    <property type="entry name" value="DNA-DIRECTED RNA POLYMERASES I AND III SUBUNIT RPAC2"/>
    <property type="match status" value="1"/>
</dbReference>
<evidence type="ECO:0000259" key="7">
    <source>
        <dbReference type="Pfam" id="PF13656"/>
    </source>
</evidence>
<dbReference type="GO" id="GO:0055029">
    <property type="term" value="C:nuclear DNA-directed RNA polymerase complex"/>
    <property type="evidence" value="ECO:0007669"/>
    <property type="project" value="UniProtKB-ARBA"/>
</dbReference>
<reference evidence="8" key="1">
    <citation type="submission" date="2021-06" db="EMBL/GenBank/DDBJ databases">
        <authorList>
            <person name="Kallberg Y."/>
            <person name="Tangrot J."/>
            <person name="Rosling A."/>
        </authorList>
    </citation>
    <scope>NUCLEOTIDE SEQUENCE</scope>
    <source>
        <strain evidence="8">BR232B</strain>
    </source>
</reference>
<dbReference type="HAMAP" id="MF_00261">
    <property type="entry name" value="RNApol_arch_Rpo11"/>
    <property type="match status" value="1"/>
</dbReference>
<comment type="caution">
    <text evidence="8">The sequence shown here is derived from an EMBL/GenBank/DDBJ whole genome shotgun (WGS) entry which is preliminary data.</text>
</comment>
<dbReference type="GO" id="GO:0005666">
    <property type="term" value="C:RNA polymerase III complex"/>
    <property type="evidence" value="ECO:0007669"/>
    <property type="project" value="TreeGrafter"/>
</dbReference>
<sequence length="303" mass="34477">MLALYQESNIGKLVRKIATLEIEPDPYMIKSRCLALMQRYRRTLENYKRRHVAEFYYNTDTPVSTISDAPAYESEESNPFVILQNDIETDSDCGEEDVEGGGGTYFIVYDARACEDNVNEDNDYYNDVKEEGNDEALREEAIVVKQESNFAGYNESIDDVVEEVDNKDFSLPTYDLTMDVDSPRDAPLIVDDLELTPDKLDFTVGPHGDKTTITFVIKNEDHTLGNALRFMIMKNPEVTYCGYSIPHPSEAKLHLRIQTTSNTDAISALKKGLLDLEKMCRHIQKEFTKSVEEGNYECEVEAP</sequence>
<dbReference type="Pfam" id="PF13656">
    <property type="entry name" value="RNA_pol_L_2"/>
    <property type="match status" value="1"/>
</dbReference>
<evidence type="ECO:0000256" key="6">
    <source>
        <dbReference type="ARBA" id="ARBA00025751"/>
    </source>
</evidence>
<dbReference type="InterPro" id="IPR008193">
    <property type="entry name" value="RNA_pol_Rpb11_13-16kDa_CS"/>
</dbReference>
<dbReference type="GO" id="GO:0046983">
    <property type="term" value="F:protein dimerization activity"/>
    <property type="evidence" value="ECO:0007669"/>
    <property type="project" value="InterPro"/>
</dbReference>
<evidence type="ECO:0000313" key="8">
    <source>
        <dbReference type="EMBL" id="CAG8526845.1"/>
    </source>
</evidence>
<dbReference type="OrthoDB" id="510325at2759"/>
<dbReference type="EMBL" id="CAJVPI010000374">
    <property type="protein sequence ID" value="CAG8526845.1"/>
    <property type="molecule type" value="Genomic_DNA"/>
</dbReference>
<dbReference type="SUPFAM" id="SSF55257">
    <property type="entry name" value="RBP11-like subunits of RNA polymerase"/>
    <property type="match status" value="1"/>
</dbReference>
<evidence type="ECO:0000256" key="1">
    <source>
        <dbReference type="ARBA" id="ARBA00004123"/>
    </source>
</evidence>
<proteinExistence type="inferred from homology"/>
<dbReference type="GO" id="GO:0003677">
    <property type="term" value="F:DNA binding"/>
    <property type="evidence" value="ECO:0007669"/>
    <property type="project" value="InterPro"/>
</dbReference>
<dbReference type="GO" id="GO:0005736">
    <property type="term" value="C:RNA polymerase I complex"/>
    <property type="evidence" value="ECO:0007669"/>
    <property type="project" value="TreeGrafter"/>
</dbReference>
<comment type="subcellular location">
    <subcellularLocation>
        <location evidence="1">Nucleus</location>
    </subcellularLocation>
</comment>
<name>A0A9N9AC42_9GLOM</name>
<dbReference type="InterPro" id="IPR036603">
    <property type="entry name" value="RBP11-like"/>
</dbReference>
<evidence type="ECO:0000256" key="3">
    <source>
        <dbReference type="ARBA" id="ARBA00022478"/>
    </source>
</evidence>
<comment type="similarity">
    <text evidence="6">Belongs to the archaeal Rpo11/eukaryotic RPB11/RPC19 RNA polymerase subunit family.</text>
</comment>
<dbReference type="InterPro" id="IPR022905">
    <property type="entry name" value="Rpo11-like"/>
</dbReference>
<dbReference type="InterPro" id="IPR009025">
    <property type="entry name" value="RBP11-like_dimer"/>
</dbReference>
<accession>A0A9N9AC42</accession>
<dbReference type="PROSITE" id="PS01154">
    <property type="entry name" value="RNA_POL_L_13KD"/>
    <property type="match status" value="1"/>
</dbReference>
<keyword evidence="5" id="KW-0539">Nucleus</keyword>
<dbReference type="AlphaFoldDB" id="A0A9N9AC42"/>